<protein>
    <submittedName>
        <fullName evidence="1">Uncharacterized protein</fullName>
    </submittedName>
</protein>
<feature type="non-terminal residue" evidence="1">
    <location>
        <position position="64"/>
    </location>
</feature>
<evidence type="ECO:0000313" key="1">
    <source>
        <dbReference type="EMBL" id="MCI60063.1"/>
    </source>
</evidence>
<proteinExistence type="predicted"/>
<dbReference type="AlphaFoldDB" id="A0A392TFY5"/>
<sequence length="64" mass="7042">MSGNWKSKEVSALYQRLLTHGVNGVETISAVLNQEGVEKESVETLPMVNREAVEKEGVVVVNEE</sequence>
<keyword evidence="2" id="KW-1185">Reference proteome</keyword>
<accession>A0A392TFY5</accession>
<organism evidence="1 2">
    <name type="scientific">Trifolium medium</name>
    <dbReference type="NCBI Taxonomy" id="97028"/>
    <lineage>
        <taxon>Eukaryota</taxon>
        <taxon>Viridiplantae</taxon>
        <taxon>Streptophyta</taxon>
        <taxon>Embryophyta</taxon>
        <taxon>Tracheophyta</taxon>
        <taxon>Spermatophyta</taxon>
        <taxon>Magnoliopsida</taxon>
        <taxon>eudicotyledons</taxon>
        <taxon>Gunneridae</taxon>
        <taxon>Pentapetalae</taxon>
        <taxon>rosids</taxon>
        <taxon>fabids</taxon>
        <taxon>Fabales</taxon>
        <taxon>Fabaceae</taxon>
        <taxon>Papilionoideae</taxon>
        <taxon>50 kb inversion clade</taxon>
        <taxon>NPAAA clade</taxon>
        <taxon>Hologalegina</taxon>
        <taxon>IRL clade</taxon>
        <taxon>Trifolieae</taxon>
        <taxon>Trifolium</taxon>
    </lineage>
</organism>
<evidence type="ECO:0000313" key="2">
    <source>
        <dbReference type="Proteomes" id="UP000265520"/>
    </source>
</evidence>
<dbReference type="EMBL" id="LXQA010574607">
    <property type="protein sequence ID" value="MCI60063.1"/>
    <property type="molecule type" value="Genomic_DNA"/>
</dbReference>
<name>A0A392TFY5_9FABA</name>
<comment type="caution">
    <text evidence="1">The sequence shown here is derived from an EMBL/GenBank/DDBJ whole genome shotgun (WGS) entry which is preliminary data.</text>
</comment>
<dbReference type="Proteomes" id="UP000265520">
    <property type="component" value="Unassembled WGS sequence"/>
</dbReference>
<reference evidence="1 2" key="1">
    <citation type="journal article" date="2018" name="Front. Plant Sci.">
        <title>Red Clover (Trifolium pratense) and Zigzag Clover (T. medium) - A Picture of Genomic Similarities and Differences.</title>
        <authorList>
            <person name="Dluhosova J."/>
            <person name="Istvanek J."/>
            <person name="Nedelnik J."/>
            <person name="Repkova J."/>
        </authorList>
    </citation>
    <scope>NUCLEOTIDE SEQUENCE [LARGE SCALE GENOMIC DNA]</scope>
    <source>
        <strain evidence="2">cv. 10/8</strain>
        <tissue evidence="1">Leaf</tissue>
    </source>
</reference>